<dbReference type="EMBL" id="JAHOPB010000003">
    <property type="protein sequence ID" value="MBU8876922.1"/>
    <property type="molecule type" value="Genomic_DNA"/>
</dbReference>
<dbReference type="PANTHER" id="PTHR42756:SF1">
    <property type="entry name" value="TRANSCRIPTIONAL REPRESSOR OF EMRAB OPERON"/>
    <property type="match status" value="1"/>
</dbReference>
<dbReference type="RefSeq" id="WP_216966195.1">
    <property type="nucleotide sequence ID" value="NZ_JAHOPB010000003.1"/>
</dbReference>
<keyword evidence="2" id="KW-0238">DNA-binding</keyword>
<name>A0ABS6IQQ0_9HYPH</name>
<dbReference type="Proteomes" id="UP000727907">
    <property type="component" value="Unassembled WGS sequence"/>
</dbReference>
<dbReference type="InterPro" id="IPR000835">
    <property type="entry name" value="HTH_MarR-typ"/>
</dbReference>
<reference evidence="5 6" key="1">
    <citation type="submission" date="2021-06" db="EMBL/GenBank/DDBJ databases">
        <authorList>
            <person name="Lee D.H."/>
        </authorList>
    </citation>
    <scope>NUCLEOTIDE SEQUENCE [LARGE SCALE GENOMIC DNA]</scope>
    <source>
        <strain evidence="5 6">MMS21-HV4-11</strain>
    </source>
</reference>
<protein>
    <submittedName>
        <fullName evidence="5">MarR family transcriptional regulator</fullName>
    </submittedName>
</protein>
<evidence type="ECO:0000256" key="2">
    <source>
        <dbReference type="ARBA" id="ARBA00023125"/>
    </source>
</evidence>
<gene>
    <name evidence="5" type="ORF">KQ910_24320</name>
</gene>
<dbReference type="PANTHER" id="PTHR42756">
    <property type="entry name" value="TRANSCRIPTIONAL REGULATOR, MARR"/>
    <property type="match status" value="1"/>
</dbReference>
<dbReference type="SMART" id="SM00347">
    <property type="entry name" value="HTH_MARR"/>
    <property type="match status" value="1"/>
</dbReference>
<evidence type="ECO:0000256" key="3">
    <source>
        <dbReference type="ARBA" id="ARBA00023163"/>
    </source>
</evidence>
<keyword evidence="1" id="KW-0805">Transcription regulation</keyword>
<accession>A0ABS6IQQ0</accession>
<comment type="caution">
    <text evidence="5">The sequence shown here is derived from an EMBL/GenBank/DDBJ whole genome shotgun (WGS) entry which is preliminary data.</text>
</comment>
<evidence type="ECO:0000259" key="4">
    <source>
        <dbReference type="PROSITE" id="PS50995"/>
    </source>
</evidence>
<feature type="domain" description="HTH marR-type" evidence="4">
    <location>
        <begin position="6"/>
        <end position="138"/>
    </location>
</feature>
<evidence type="ECO:0000313" key="5">
    <source>
        <dbReference type="EMBL" id="MBU8876922.1"/>
    </source>
</evidence>
<dbReference type="Pfam" id="PF01047">
    <property type="entry name" value="MarR"/>
    <property type="match status" value="1"/>
</dbReference>
<keyword evidence="6" id="KW-1185">Reference proteome</keyword>
<evidence type="ECO:0000313" key="6">
    <source>
        <dbReference type="Proteomes" id="UP000727907"/>
    </source>
</evidence>
<dbReference type="PROSITE" id="PS50995">
    <property type="entry name" value="HTH_MARR_2"/>
    <property type="match status" value="1"/>
</dbReference>
<evidence type="ECO:0000256" key="1">
    <source>
        <dbReference type="ARBA" id="ARBA00023015"/>
    </source>
</evidence>
<organism evidence="5 6">
    <name type="scientific">Reyranella humidisoli</name>
    <dbReference type="NCBI Taxonomy" id="2849149"/>
    <lineage>
        <taxon>Bacteria</taxon>
        <taxon>Pseudomonadati</taxon>
        <taxon>Pseudomonadota</taxon>
        <taxon>Alphaproteobacteria</taxon>
        <taxon>Hyphomicrobiales</taxon>
        <taxon>Reyranellaceae</taxon>
        <taxon>Reyranella</taxon>
    </lineage>
</organism>
<proteinExistence type="predicted"/>
<keyword evidence="3" id="KW-0804">Transcription</keyword>
<sequence>MGPDDDEYIGYVLSDVARLIRTVFDRRVRDIGLTRAQWLVLTRLYRRPGASQTELADMLEIDRASAGRMIDRMQKNGWVERRADTGDRRVNRLHLTADARRAHRGMWAIAEATVDDALAPLSAAERDQFTRLAARVKGQLQSMAGANGS</sequence>